<dbReference type="GO" id="GO:0005737">
    <property type="term" value="C:cytoplasm"/>
    <property type="evidence" value="ECO:0007669"/>
    <property type="project" value="UniProtKB-SubCell"/>
</dbReference>
<dbReference type="Proteomes" id="UP001243496">
    <property type="component" value="Chromosome"/>
</dbReference>
<dbReference type="Gene3D" id="1.10.10.10">
    <property type="entry name" value="Winged helix-like DNA-binding domain superfamily/Winged helix DNA-binding domain"/>
    <property type="match status" value="2"/>
</dbReference>
<keyword evidence="4 5" id="KW-0963">Cytoplasm</keyword>
<dbReference type="InterPro" id="IPR003783">
    <property type="entry name" value="Regulatory_RecX"/>
</dbReference>
<proteinExistence type="inferred from homology"/>
<evidence type="ECO:0000256" key="3">
    <source>
        <dbReference type="ARBA" id="ARBA00018111"/>
    </source>
</evidence>
<comment type="similarity">
    <text evidence="2 5">Belongs to the RecX family.</text>
</comment>
<dbReference type="InterPro" id="IPR053926">
    <property type="entry name" value="RecX_HTH_1st"/>
</dbReference>
<dbReference type="HAMAP" id="MF_01114">
    <property type="entry name" value="RecX"/>
    <property type="match status" value="1"/>
</dbReference>
<dbReference type="GeneID" id="92740770"/>
<dbReference type="Pfam" id="PF21982">
    <property type="entry name" value="RecX_HTH1"/>
    <property type="match status" value="1"/>
</dbReference>
<sequence>MIITKLDKVGTKQVRLFFDEEKYCLLYYNEIRRLGFHEQDEIGQEEFEELNKLLLHRAKLKAMSLLKYQDRTKKELKERLMRAEFPEFITEGAVAYVESFGYINDEEYVRRYMEYKSGSKSKIQIKMDLRKKGITAETLERVFEEYEYEEDDILEEQVKKRIRQKGSVTKKNFQKYYGYFARKGFNSGKILDLLRKYMED</sequence>
<feature type="domain" description="RecX first three-helical" evidence="7">
    <location>
        <begin position="58"/>
        <end position="95"/>
    </location>
</feature>
<dbReference type="RefSeq" id="WP_173774903.1">
    <property type="nucleotide sequence ID" value="NZ_CP132968.1"/>
</dbReference>
<dbReference type="Pfam" id="PF02631">
    <property type="entry name" value="RecX_HTH2"/>
    <property type="match status" value="1"/>
</dbReference>
<evidence type="ECO:0000256" key="5">
    <source>
        <dbReference type="HAMAP-Rule" id="MF_01114"/>
    </source>
</evidence>
<evidence type="ECO:0000259" key="7">
    <source>
        <dbReference type="Pfam" id="PF21982"/>
    </source>
</evidence>
<name>A0AAQ3JJM4_ANAHA</name>
<evidence type="ECO:0000313" key="9">
    <source>
        <dbReference type="Proteomes" id="UP001243496"/>
    </source>
</evidence>
<dbReference type="InterPro" id="IPR053924">
    <property type="entry name" value="RecX_HTH_2nd"/>
</dbReference>
<evidence type="ECO:0000256" key="4">
    <source>
        <dbReference type="ARBA" id="ARBA00022490"/>
    </source>
</evidence>
<comment type="function">
    <text evidence="5">Modulates RecA activity.</text>
</comment>
<dbReference type="PANTHER" id="PTHR33602:SF1">
    <property type="entry name" value="REGULATORY PROTEIN RECX FAMILY PROTEIN"/>
    <property type="match status" value="1"/>
</dbReference>
<accession>A0AAQ3JJM4</accession>
<evidence type="ECO:0000259" key="6">
    <source>
        <dbReference type="Pfam" id="PF02631"/>
    </source>
</evidence>
<evidence type="ECO:0000256" key="2">
    <source>
        <dbReference type="ARBA" id="ARBA00009695"/>
    </source>
</evidence>
<organism evidence="8 9">
    <name type="scientific">Anaerostipes hadrus</name>
    <dbReference type="NCBI Taxonomy" id="649756"/>
    <lineage>
        <taxon>Bacteria</taxon>
        <taxon>Bacillati</taxon>
        <taxon>Bacillota</taxon>
        <taxon>Clostridia</taxon>
        <taxon>Lachnospirales</taxon>
        <taxon>Lachnospiraceae</taxon>
        <taxon>Anaerostipes</taxon>
    </lineage>
</organism>
<dbReference type="InterPro" id="IPR036388">
    <property type="entry name" value="WH-like_DNA-bd_sf"/>
</dbReference>
<comment type="subcellular location">
    <subcellularLocation>
        <location evidence="1 5">Cytoplasm</location>
    </subcellularLocation>
</comment>
<protein>
    <recommendedName>
        <fullName evidence="3 5">Regulatory protein RecX</fullName>
    </recommendedName>
</protein>
<dbReference type="PANTHER" id="PTHR33602">
    <property type="entry name" value="REGULATORY PROTEIN RECX FAMILY PROTEIN"/>
    <property type="match status" value="1"/>
</dbReference>
<dbReference type="AlphaFoldDB" id="A0AAQ3JJM4"/>
<dbReference type="EMBL" id="CP132968">
    <property type="protein sequence ID" value="WMD17487.1"/>
    <property type="molecule type" value="Genomic_DNA"/>
</dbReference>
<gene>
    <name evidence="5" type="primary">recX</name>
    <name evidence="8" type="ORF">RBI15_05160</name>
</gene>
<evidence type="ECO:0000256" key="1">
    <source>
        <dbReference type="ARBA" id="ARBA00004496"/>
    </source>
</evidence>
<evidence type="ECO:0000313" key="8">
    <source>
        <dbReference type="EMBL" id="WMD17487.1"/>
    </source>
</evidence>
<dbReference type="GO" id="GO:0006282">
    <property type="term" value="P:regulation of DNA repair"/>
    <property type="evidence" value="ECO:0007669"/>
    <property type="project" value="UniProtKB-UniRule"/>
</dbReference>
<reference evidence="8" key="1">
    <citation type="submission" date="2023-08" db="EMBL/GenBank/DDBJ databases">
        <title>Complete Genome Sequences of butyrate producing Anaerostipes hadrus strains BA1 and GIF7 isolated from the terminal ileum of a healthy lean male.</title>
        <authorList>
            <person name="Low A."/>
            <person name="Sheludchenko M."/>
            <person name="Cheng H.E."/>
            <person name="Koh X.Q."/>
            <person name="Lee J."/>
        </authorList>
    </citation>
    <scope>NUCLEOTIDE SEQUENCE</scope>
    <source>
        <strain evidence="8">BA1</strain>
    </source>
</reference>
<feature type="domain" description="RecX second three-helical" evidence="6">
    <location>
        <begin position="104"/>
        <end position="140"/>
    </location>
</feature>